<dbReference type="OrthoDB" id="6121440at2759"/>
<keyword evidence="1" id="KW-1015">Disulfide bond</keyword>
<reference evidence="5 6" key="1">
    <citation type="submission" date="2018-04" db="EMBL/GenBank/DDBJ databases">
        <title>The genome of golden apple snail Pomacea canaliculata provides insight into stress tolerance and invasive adaptation.</title>
        <authorList>
            <person name="Liu C."/>
            <person name="Liu B."/>
            <person name="Ren Y."/>
            <person name="Zhang Y."/>
            <person name="Wang H."/>
            <person name="Li S."/>
            <person name="Jiang F."/>
            <person name="Yin L."/>
            <person name="Zhang G."/>
            <person name="Qian W."/>
            <person name="Fan W."/>
        </authorList>
    </citation>
    <scope>NUCLEOTIDE SEQUENCE [LARGE SCALE GENOMIC DNA]</scope>
    <source>
        <strain evidence="5">SZHN2017</strain>
        <tissue evidence="5">Muscle</tissue>
    </source>
</reference>
<feature type="compositionally biased region" description="Low complexity" evidence="2">
    <location>
        <begin position="23"/>
        <end position="37"/>
    </location>
</feature>
<feature type="transmembrane region" description="Helical" evidence="3">
    <location>
        <begin position="59"/>
        <end position="81"/>
    </location>
</feature>
<dbReference type="Gene3D" id="2.40.10.10">
    <property type="entry name" value="Trypsin-like serine proteases"/>
    <property type="match status" value="1"/>
</dbReference>
<organism evidence="5 6">
    <name type="scientific">Pomacea canaliculata</name>
    <name type="common">Golden apple snail</name>
    <dbReference type="NCBI Taxonomy" id="400727"/>
    <lineage>
        <taxon>Eukaryota</taxon>
        <taxon>Metazoa</taxon>
        <taxon>Spiralia</taxon>
        <taxon>Lophotrochozoa</taxon>
        <taxon>Mollusca</taxon>
        <taxon>Gastropoda</taxon>
        <taxon>Caenogastropoda</taxon>
        <taxon>Architaenioglossa</taxon>
        <taxon>Ampullarioidea</taxon>
        <taxon>Ampullariidae</taxon>
        <taxon>Pomacea</taxon>
    </lineage>
</organism>
<name>A0A2T7PBY7_POMCA</name>
<accession>A0A2T7PBY7</accession>
<feature type="compositionally biased region" description="Basic and acidic residues" evidence="2">
    <location>
        <begin position="40"/>
        <end position="49"/>
    </location>
</feature>
<evidence type="ECO:0000313" key="5">
    <source>
        <dbReference type="EMBL" id="PVD30928.1"/>
    </source>
</evidence>
<dbReference type="STRING" id="400727.A0A2T7PBY7"/>
<dbReference type="PROSITE" id="PS00134">
    <property type="entry name" value="TRYPSIN_HIS"/>
    <property type="match status" value="1"/>
</dbReference>
<keyword evidence="3" id="KW-0812">Transmembrane</keyword>
<dbReference type="SMART" id="SM00020">
    <property type="entry name" value="Tryp_SPc"/>
    <property type="match status" value="1"/>
</dbReference>
<dbReference type="EMBL" id="PZQS01000005">
    <property type="protein sequence ID" value="PVD30928.1"/>
    <property type="molecule type" value="Genomic_DNA"/>
</dbReference>
<dbReference type="Proteomes" id="UP000245119">
    <property type="component" value="Linkage Group LG5"/>
</dbReference>
<evidence type="ECO:0000256" key="3">
    <source>
        <dbReference type="SAM" id="Phobius"/>
    </source>
</evidence>
<dbReference type="InterPro" id="IPR001254">
    <property type="entry name" value="Trypsin_dom"/>
</dbReference>
<dbReference type="GO" id="GO:0004252">
    <property type="term" value="F:serine-type endopeptidase activity"/>
    <property type="evidence" value="ECO:0007669"/>
    <property type="project" value="InterPro"/>
</dbReference>
<feature type="region of interest" description="Disordered" evidence="2">
    <location>
        <begin position="1"/>
        <end position="56"/>
    </location>
</feature>
<feature type="domain" description="Peptidase S1" evidence="4">
    <location>
        <begin position="243"/>
        <end position="488"/>
    </location>
</feature>
<proteinExistence type="predicted"/>
<dbReference type="GO" id="GO:0006508">
    <property type="term" value="P:proteolysis"/>
    <property type="evidence" value="ECO:0007669"/>
    <property type="project" value="InterPro"/>
</dbReference>
<keyword evidence="3" id="KW-1133">Transmembrane helix</keyword>
<gene>
    <name evidence="5" type="ORF">C0Q70_10203</name>
</gene>
<dbReference type="InterPro" id="IPR001314">
    <property type="entry name" value="Peptidase_S1A"/>
</dbReference>
<dbReference type="InterPro" id="IPR043504">
    <property type="entry name" value="Peptidase_S1_PA_chymotrypsin"/>
</dbReference>
<dbReference type="PANTHER" id="PTHR24252">
    <property type="entry name" value="ACROSIN-RELATED"/>
    <property type="match status" value="1"/>
</dbReference>
<keyword evidence="3" id="KW-0472">Membrane</keyword>
<evidence type="ECO:0000256" key="2">
    <source>
        <dbReference type="SAM" id="MobiDB-lite"/>
    </source>
</evidence>
<dbReference type="InterPro" id="IPR009003">
    <property type="entry name" value="Peptidase_S1_PA"/>
</dbReference>
<dbReference type="AlphaFoldDB" id="A0A2T7PBY7"/>
<keyword evidence="6" id="KW-1185">Reference proteome</keyword>
<dbReference type="FunFam" id="2.40.10.10:FF:000068">
    <property type="entry name" value="transmembrane protease serine 2"/>
    <property type="match status" value="1"/>
</dbReference>
<protein>
    <recommendedName>
        <fullName evidence="4">Peptidase S1 domain-containing protein</fullName>
    </recommendedName>
</protein>
<dbReference type="PANTHER" id="PTHR24252:SF7">
    <property type="entry name" value="HYALIN"/>
    <property type="match status" value="1"/>
</dbReference>
<evidence type="ECO:0000259" key="4">
    <source>
        <dbReference type="PROSITE" id="PS50240"/>
    </source>
</evidence>
<sequence>MPEKIMSTADIHDSSDAGGTAYINNSNGGTPNNTSNITAPKKDAHKDGPRNPPRRSKKLAVGITVGVFSAGVVAVVVAVTLTRKGSDTCDLTPSHKKGNFQESDFLASVSFQLSLSPDLNITDSKTYNETLIGLWDWVSVVFDQSSMSSCFSFLGTRLMNNGSEAAVYLQVNGTCHNLSESQVMAVYEEGHNNLIKRHPRCTDRVFPTINVTKNPRMSSAIPPPADIQDTVCGQSQLYRVRRIVGGAPTHRGQYPWVIFLLINGQPQCGGSIWDYDIILTAAHCVNKLLRDKTTGELDTTLLKIIAGKWEFNHSFTHYEQEVHVTSGRIHANYDQVSFHNDIALLKLAQRLKPTELVMKVCRPLPTDPLPPKGIVAGEYDSMRVLVLHSPDTLTSVVADPTKPVYAQQLQFVELNLYNYTDCNSQFSTLFSGSPNLSFYLNNGTLCATNGVNGGKDSCQVRNDPQSPSFSSLVFPPWGELIMGDDVML</sequence>
<dbReference type="PROSITE" id="PS50240">
    <property type="entry name" value="TRYPSIN_DOM"/>
    <property type="match status" value="1"/>
</dbReference>
<dbReference type="Pfam" id="PF00089">
    <property type="entry name" value="Trypsin"/>
    <property type="match status" value="1"/>
</dbReference>
<dbReference type="PRINTS" id="PR00722">
    <property type="entry name" value="CHYMOTRYPSIN"/>
</dbReference>
<evidence type="ECO:0000256" key="1">
    <source>
        <dbReference type="ARBA" id="ARBA00023157"/>
    </source>
</evidence>
<dbReference type="InterPro" id="IPR018114">
    <property type="entry name" value="TRYPSIN_HIS"/>
</dbReference>
<comment type="caution">
    <text evidence="5">The sequence shown here is derived from an EMBL/GenBank/DDBJ whole genome shotgun (WGS) entry which is preliminary data.</text>
</comment>
<evidence type="ECO:0000313" key="6">
    <source>
        <dbReference type="Proteomes" id="UP000245119"/>
    </source>
</evidence>
<dbReference type="SUPFAM" id="SSF50494">
    <property type="entry name" value="Trypsin-like serine proteases"/>
    <property type="match status" value="1"/>
</dbReference>